<proteinExistence type="predicted"/>
<feature type="region of interest" description="Disordered" evidence="1">
    <location>
        <begin position="1"/>
        <end position="48"/>
    </location>
</feature>
<evidence type="ECO:0000313" key="3">
    <source>
        <dbReference type="Proteomes" id="UP000039324"/>
    </source>
</evidence>
<evidence type="ECO:0000313" key="2">
    <source>
        <dbReference type="EMBL" id="CEO95678.1"/>
    </source>
</evidence>
<dbReference type="AlphaFoldDB" id="A0A0G4IKG8"/>
<dbReference type="Proteomes" id="UP000039324">
    <property type="component" value="Unassembled WGS sequence"/>
</dbReference>
<keyword evidence="3" id="KW-1185">Reference proteome</keyword>
<feature type="compositionally biased region" description="Polar residues" evidence="1">
    <location>
        <begin position="24"/>
        <end position="36"/>
    </location>
</feature>
<evidence type="ECO:0000256" key="1">
    <source>
        <dbReference type="SAM" id="MobiDB-lite"/>
    </source>
</evidence>
<sequence>MAATTLAVLRSTSEAVDGPRNPLPSVNDSVADSSATDAVMSAKARTDDAEKVMVDTRLKDTVGTRREDNRKSYLREAEASETEDVIEKMSMTATVTRRNPPKVVVSDARAITT</sequence>
<organism evidence="2 3">
    <name type="scientific">Plasmodiophora brassicae</name>
    <name type="common">Clubroot disease agent</name>
    <dbReference type="NCBI Taxonomy" id="37360"/>
    <lineage>
        <taxon>Eukaryota</taxon>
        <taxon>Sar</taxon>
        <taxon>Rhizaria</taxon>
        <taxon>Endomyxa</taxon>
        <taxon>Phytomyxea</taxon>
        <taxon>Plasmodiophorida</taxon>
        <taxon>Plasmodiophoridae</taxon>
        <taxon>Plasmodiophora</taxon>
    </lineage>
</organism>
<name>A0A0G4IKG8_PLABS</name>
<accession>A0A0G4IKG8</accession>
<reference evidence="2 3" key="1">
    <citation type="submission" date="2015-02" db="EMBL/GenBank/DDBJ databases">
        <authorList>
            <person name="Chooi Y.-H."/>
        </authorList>
    </citation>
    <scope>NUCLEOTIDE SEQUENCE [LARGE SCALE GENOMIC DNA]</scope>
    <source>
        <strain evidence="2">E3</strain>
    </source>
</reference>
<protein>
    <submittedName>
        <fullName evidence="2">Uncharacterized protein</fullName>
    </submittedName>
</protein>
<gene>
    <name evidence="2" type="ORF">PBRA_004391</name>
</gene>
<dbReference type="EMBL" id="CDSF01000035">
    <property type="protein sequence ID" value="CEO95678.1"/>
    <property type="molecule type" value="Genomic_DNA"/>
</dbReference>